<evidence type="ECO:0000256" key="1">
    <source>
        <dbReference type="SAM" id="MobiDB-lite"/>
    </source>
</evidence>
<dbReference type="Pfam" id="PF00581">
    <property type="entry name" value="Rhodanese"/>
    <property type="match status" value="1"/>
</dbReference>
<name>A0ABW3D1Z5_9FLAO</name>
<dbReference type="PANTHER" id="PTHR43031:SF1">
    <property type="entry name" value="PYRIDINE NUCLEOTIDE-DISULPHIDE OXIDOREDUCTASE"/>
    <property type="match status" value="1"/>
</dbReference>
<feature type="region of interest" description="Disordered" evidence="1">
    <location>
        <begin position="1"/>
        <end position="20"/>
    </location>
</feature>
<sequence length="103" mass="11206">MGLFSKKNTSSEQRSGASDKLIIDVRTPSEYIEGHVTGSINIPVHELRTKVKELDIEGKSIILYSGNGKRSEHASFILKSLGVDSKNAGGLNDLTSKLRSSNF</sequence>
<dbReference type="EMBL" id="JBHTJH010000017">
    <property type="protein sequence ID" value="MFD0863604.1"/>
    <property type="molecule type" value="Genomic_DNA"/>
</dbReference>
<comment type="caution">
    <text evidence="3">The sequence shown here is derived from an EMBL/GenBank/DDBJ whole genome shotgun (WGS) entry which is preliminary data.</text>
</comment>
<reference evidence="4" key="1">
    <citation type="journal article" date="2019" name="Int. J. Syst. Evol. Microbiol.">
        <title>The Global Catalogue of Microorganisms (GCM) 10K type strain sequencing project: providing services to taxonomists for standard genome sequencing and annotation.</title>
        <authorList>
            <consortium name="The Broad Institute Genomics Platform"/>
            <consortium name="The Broad Institute Genome Sequencing Center for Infectious Disease"/>
            <person name="Wu L."/>
            <person name="Ma J."/>
        </authorList>
    </citation>
    <scope>NUCLEOTIDE SEQUENCE [LARGE SCALE GENOMIC DNA]</scope>
    <source>
        <strain evidence="4">CCUG 62952</strain>
    </source>
</reference>
<evidence type="ECO:0000313" key="3">
    <source>
        <dbReference type="EMBL" id="MFD0863604.1"/>
    </source>
</evidence>
<dbReference type="Proteomes" id="UP001596978">
    <property type="component" value="Unassembled WGS sequence"/>
</dbReference>
<dbReference type="RefSeq" id="WP_386409792.1">
    <property type="nucleotide sequence ID" value="NZ_JBHTJH010000017.1"/>
</dbReference>
<proteinExistence type="predicted"/>
<dbReference type="PROSITE" id="PS50206">
    <property type="entry name" value="RHODANESE_3"/>
    <property type="match status" value="1"/>
</dbReference>
<dbReference type="SMART" id="SM00450">
    <property type="entry name" value="RHOD"/>
    <property type="match status" value="1"/>
</dbReference>
<feature type="compositionally biased region" description="Polar residues" evidence="1">
    <location>
        <begin position="1"/>
        <end position="16"/>
    </location>
</feature>
<protein>
    <submittedName>
        <fullName evidence="3">Rhodanese-like domain-containing protein</fullName>
    </submittedName>
</protein>
<dbReference type="CDD" id="cd00158">
    <property type="entry name" value="RHOD"/>
    <property type="match status" value="1"/>
</dbReference>
<accession>A0ABW3D1Z5</accession>
<dbReference type="InterPro" id="IPR050229">
    <property type="entry name" value="GlpE_sulfurtransferase"/>
</dbReference>
<dbReference type="InterPro" id="IPR001763">
    <property type="entry name" value="Rhodanese-like_dom"/>
</dbReference>
<dbReference type="PANTHER" id="PTHR43031">
    <property type="entry name" value="FAD-DEPENDENT OXIDOREDUCTASE"/>
    <property type="match status" value="1"/>
</dbReference>
<evidence type="ECO:0000313" key="4">
    <source>
        <dbReference type="Proteomes" id="UP001596978"/>
    </source>
</evidence>
<gene>
    <name evidence="3" type="ORF">ACFQ1M_15415</name>
</gene>
<evidence type="ECO:0000259" key="2">
    <source>
        <dbReference type="PROSITE" id="PS50206"/>
    </source>
</evidence>
<organism evidence="3 4">
    <name type="scientific">Sungkyunkwania multivorans</name>
    <dbReference type="NCBI Taxonomy" id="1173618"/>
    <lineage>
        <taxon>Bacteria</taxon>
        <taxon>Pseudomonadati</taxon>
        <taxon>Bacteroidota</taxon>
        <taxon>Flavobacteriia</taxon>
        <taxon>Flavobacteriales</taxon>
        <taxon>Flavobacteriaceae</taxon>
        <taxon>Sungkyunkwania</taxon>
    </lineage>
</organism>
<keyword evidence="4" id="KW-1185">Reference proteome</keyword>
<feature type="domain" description="Rhodanese" evidence="2">
    <location>
        <begin position="16"/>
        <end position="99"/>
    </location>
</feature>
<dbReference type="InterPro" id="IPR036873">
    <property type="entry name" value="Rhodanese-like_dom_sf"/>
</dbReference>
<dbReference type="SUPFAM" id="SSF52821">
    <property type="entry name" value="Rhodanese/Cell cycle control phosphatase"/>
    <property type="match status" value="1"/>
</dbReference>
<dbReference type="Gene3D" id="3.40.250.10">
    <property type="entry name" value="Rhodanese-like domain"/>
    <property type="match status" value="1"/>
</dbReference>